<dbReference type="Pfam" id="PF03626">
    <property type="entry name" value="COX4_pro"/>
    <property type="match status" value="1"/>
</dbReference>
<evidence type="ECO:0000256" key="4">
    <source>
        <dbReference type="ARBA" id="ARBA00022692"/>
    </source>
</evidence>
<dbReference type="AlphaFoldDB" id="A0A101XRR8"/>
<gene>
    <name evidence="8" type="ORF">ATW55_03800</name>
</gene>
<evidence type="ECO:0000313" key="9">
    <source>
        <dbReference type="Proteomes" id="UP000053557"/>
    </source>
</evidence>
<name>A0A101XRR8_9BACL</name>
<keyword evidence="9" id="KW-1185">Reference proteome</keyword>
<feature type="transmembrane region" description="Helical" evidence="7">
    <location>
        <begin position="74"/>
        <end position="95"/>
    </location>
</feature>
<dbReference type="GO" id="GO:0019646">
    <property type="term" value="P:aerobic electron transport chain"/>
    <property type="evidence" value="ECO:0007669"/>
    <property type="project" value="TreeGrafter"/>
</dbReference>
<sequence>MNTNAADRAFPWNHIVGFVLSIALTLLALWMVQAHVIGFTALVSLILVLAALQIVVQLFLFMHIRDSPGPRYHIVALALGLLFTFAIVAGSIWIMTFGGNQAY</sequence>
<dbReference type="InterPro" id="IPR050968">
    <property type="entry name" value="Cytochrome_c_oxidase_bac_sub4"/>
</dbReference>
<protein>
    <recommendedName>
        <fullName evidence="10">Quinol oxidase subunit 4</fullName>
    </recommendedName>
</protein>
<evidence type="ECO:0000256" key="6">
    <source>
        <dbReference type="ARBA" id="ARBA00023136"/>
    </source>
</evidence>
<keyword evidence="5 7" id="KW-1133">Transmembrane helix</keyword>
<comment type="subcellular location">
    <subcellularLocation>
        <location evidence="1">Cell membrane</location>
        <topology evidence="1">Multi-pass membrane protein</topology>
    </subcellularLocation>
</comment>
<keyword evidence="3" id="KW-1003">Cell membrane</keyword>
<dbReference type="EMBL" id="LPVJ01000019">
    <property type="protein sequence ID" value="KUO96338.1"/>
    <property type="molecule type" value="Genomic_DNA"/>
</dbReference>
<dbReference type="PANTHER" id="PTHR36835:SF1">
    <property type="entry name" value="CYTOCHROME BO(3) UBIQUINOL OXIDASE SUBUNIT 4"/>
    <property type="match status" value="1"/>
</dbReference>
<evidence type="ECO:0000256" key="1">
    <source>
        <dbReference type="ARBA" id="ARBA00004651"/>
    </source>
</evidence>
<keyword evidence="6 7" id="KW-0472">Membrane</keyword>
<evidence type="ECO:0000256" key="5">
    <source>
        <dbReference type="ARBA" id="ARBA00022989"/>
    </source>
</evidence>
<dbReference type="OrthoDB" id="2375888at2"/>
<comment type="similarity">
    <text evidence="2">Belongs to the cytochrome c oxidase bacterial subunit 4 family.</text>
</comment>
<dbReference type="GO" id="GO:0009319">
    <property type="term" value="C:cytochrome o ubiquinol oxidase complex"/>
    <property type="evidence" value="ECO:0007669"/>
    <property type="project" value="TreeGrafter"/>
</dbReference>
<comment type="caution">
    <text evidence="8">The sequence shown here is derived from an EMBL/GenBank/DDBJ whole genome shotgun (WGS) entry which is preliminary data.</text>
</comment>
<dbReference type="GO" id="GO:0015078">
    <property type="term" value="F:proton transmembrane transporter activity"/>
    <property type="evidence" value="ECO:0007669"/>
    <property type="project" value="TreeGrafter"/>
</dbReference>
<evidence type="ECO:0000256" key="7">
    <source>
        <dbReference type="SAM" id="Phobius"/>
    </source>
</evidence>
<reference evidence="8 9" key="1">
    <citation type="submission" date="2015-12" db="EMBL/GenBank/DDBJ databases">
        <title>Draft genome sequence of Acidibacillus ferrooxidans ITV001, isolated from a chalcopyrite acid mine drainage site in Brazil.</title>
        <authorList>
            <person name="Dall'Agnol H."/>
            <person name="Nancucheo I."/>
            <person name="Johnson B."/>
            <person name="Oliveira R."/>
            <person name="Leite L."/>
            <person name="Pylro V."/>
            <person name="Nunes G.L."/>
            <person name="Tzotzos G."/>
            <person name="Fernandes G.R."/>
            <person name="Dutra J."/>
            <person name="Orellana S.C."/>
            <person name="Oliveira G."/>
        </authorList>
    </citation>
    <scope>NUCLEOTIDE SEQUENCE [LARGE SCALE GENOMIC DNA]</scope>
    <source>
        <strain evidence="9">ITV01</strain>
    </source>
</reference>
<keyword evidence="4 7" id="KW-0812">Transmembrane</keyword>
<dbReference type="PANTHER" id="PTHR36835">
    <property type="entry name" value="CYTOCHROME BO(3) UBIQUINOL OXIDASE SUBUNIT 4"/>
    <property type="match status" value="1"/>
</dbReference>
<dbReference type="GO" id="GO:0015990">
    <property type="term" value="P:electron transport coupled proton transport"/>
    <property type="evidence" value="ECO:0007669"/>
    <property type="project" value="TreeGrafter"/>
</dbReference>
<dbReference type="InterPro" id="IPR005171">
    <property type="entry name" value="Cyt_c_oxidase_su4_prok"/>
</dbReference>
<evidence type="ECO:0000256" key="3">
    <source>
        <dbReference type="ARBA" id="ARBA00022475"/>
    </source>
</evidence>
<organism evidence="8 9">
    <name type="scientific">Ferroacidibacillus organovorans</name>
    <dbReference type="NCBI Taxonomy" id="1765683"/>
    <lineage>
        <taxon>Bacteria</taxon>
        <taxon>Bacillati</taxon>
        <taxon>Bacillota</taxon>
        <taxon>Bacilli</taxon>
        <taxon>Bacillales</taxon>
        <taxon>Alicyclobacillaceae</taxon>
        <taxon>Ferroacidibacillus</taxon>
    </lineage>
</organism>
<evidence type="ECO:0000313" key="8">
    <source>
        <dbReference type="EMBL" id="KUO96338.1"/>
    </source>
</evidence>
<dbReference type="GO" id="GO:0005886">
    <property type="term" value="C:plasma membrane"/>
    <property type="evidence" value="ECO:0007669"/>
    <property type="project" value="UniProtKB-SubCell"/>
</dbReference>
<dbReference type="RefSeq" id="WP_067714364.1">
    <property type="nucleotide sequence ID" value="NZ_LPVJ01000019.1"/>
</dbReference>
<dbReference type="Proteomes" id="UP000053557">
    <property type="component" value="Unassembled WGS sequence"/>
</dbReference>
<feature type="transmembrane region" description="Helical" evidence="7">
    <location>
        <begin position="12"/>
        <end position="31"/>
    </location>
</feature>
<evidence type="ECO:0008006" key="10">
    <source>
        <dbReference type="Google" id="ProtNLM"/>
    </source>
</evidence>
<feature type="transmembrane region" description="Helical" evidence="7">
    <location>
        <begin position="37"/>
        <end position="62"/>
    </location>
</feature>
<accession>A0A101XRR8</accession>
<proteinExistence type="inferred from homology"/>
<dbReference type="GO" id="GO:0009486">
    <property type="term" value="F:cytochrome bo3 ubiquinol oxidase activity"/>
    <property type="evidence" value="ECO:0007669"/>
    <property type="project" value="TreeGrafter"/>
</dbReference>
<evidence type="ECO:0000256" key="2">
    <source>
        <dbReference type="ARBA" id="ARBA00008079"/>
    </source>
</evidence>